<protein>
    <submittedName>
        <fullName evidence="2">Reverse transcriptase domain-containing protein</fullName>
    </submittedName>
</protein>
<name>A0A6L2JVY2_TANCI</name>
<feature type="compositionally biased region" description="Polar residues" evidence="1">
    <location>
        <begin position="604"/>
        <end position="614"/>
    </location>
</feature>
<dbReference type="Gene3D" id="3.30.420.10">
    <property type="entry name" value="Ribonuclease H-like superfamily/Ribonuclease H"/>
    <property type="match status" value="1"/>
</dbReference>
<dbReference type="PANTHER" id="PTHR45835:SF103">
    <property type="entry name" value="RNA-DIRECTED DNA POLYMERASE"/>
    <property type="match status" value="1"/>
</dbReference>
<feature type="compositionally biased region" description="Low complexity" evidence="1">
    <location>
        <begin position="714"/>
        <end position="733"/>
    </location>
</feature>
<dbReference type="EMBL" id="BKCJ010001404">
    <property type="protein sequence ID" value="GEU41193.1"/>
    <property type="molecule type" value="Genomic_DNA"/>
</dbReference>
<dbReference type="AlphaFoldDB" id="A0A6L2JVY2"/>
<feature type="compositionally biased region" description="Polar residues" evidence="1">
    <location>
        <begin position="571"/>
        <end position="593"/>
    </location>
</feature>
<reference evidence="2" key="1">
    <citation type="journal article" date="2019" name="Sci. Rep.">
        <title>Draft genome of Tanacetum cinerariifolium, the natural source of mosquito coil.</title>
        <authorList>
            <person name="Yamashiro T."/>
            <person name="Shiraishi A."/>
            <person name="Satake H."/>
            <person name="Nakayama K."/>
        </authorList>
    </citation>
    <scope>NUCLEOTIDE SEQUENCE</scope>
</reference>
<dbReference type="CDD" id="cd09272">
    <property type="entry name" value="RNase_HI_RT_Ty1"/>
    <property type="match status" value="1"/>
</dbReference>
<dbReference type="SUPFAM" id="SSF53098">
    <property type="entry name" value="Ribonuclease H-like"/>
    <property type="match status" value="1"/>
</dbReference>
<accession>A0A6L2JVY2</accession>
<keyword evidence="2" id="KW-0548">Nucleotidyltransferase</keyword>
<keyword evidence="2" id="KW-0695">RNA-directed DNA polymerase</keyword>
<sequence>MDFVTKLPKTTSGQDTIWVIVDRLTKSVCFLYMREDDTLEKLMRRYLKEVVSRHEVPVLIISDRDGKFTSNFWKSFHKALVGDSQLTSPKIIHETTEKIVQIKSRIQAARDRQKSYVDVRWNSRRGPEFTWEREDQMRKKYPHLFPNFVPVADATSRGPEFTWEREDQMQKKYPHLFPNFVPVADATSDDAPLGGNFHTSPLRSSHAPSVGQPSRGKEDTITLTALSFVVSTLLQKLHSLEAELHDHKKLFKNDRKSTTGGCQFLGRRLISWQCKKQTIVATSSIEAEYVAAANCCGQDIYSIKIQLPLSTSINSPSDHQPTQNLNPNSTSSMAVLRYKDEHNKVGYLLIPTRSDDYHQIIDFLMASRIRSPELADDGGIANLPIAEIYSGMDNLGYVTEGKLTFFKNKFSPQWRFLVHTILHCLSTKSGSWDQFGSLIVVALICLSNGRRFNWSSYIFKGMVSNIGNAKKFFMYPRFLQAILGIETRIKRQYKVLMFFSKLFANMRLNFEGNPMPLLPAMLLQAQAGEGAEVAAQAVPQHMPAPDQPQDHLSTPPRQQTSDPHDLVLDHGQSSNPNTASFSRSYETAASPFTNLEDEPLGGSFNMSPPGSTQAPPAEIELKDHKKLFKDVVGKLVKKVKAMEQDVDLDALRALANAAVTVDSNISPGGASNNPAASTSVPTAVPTSVTIVPASASTIPPSAFTIPPGTSTIHVGSPSVPADVSPSVAPAGVSNKGKSPMVEEDIPVKARTFKQREEDRLGEEAAKWLHDEEQA</sequence>
<evidence type="ECO:0000313" key="2">
    <source>
        <dbReference type="EMBL" id="GEU41193.1"/>
    </source>
</evidence>
<feature type="region of interest" description="Disordered" evidence="1">
    <location>
        <begin position="714"/>
        <end position="774"/>
    </location>
</feature>
<keyword evidence="2" id="KW-0808">Transferase</keyword>
<proteinExistence type="predicted"/>
<organism evidence="2">
    <name type="scientific">Tanacetum cinerariifolium</name>
    <name type="common">Dalmatian daisy</name>
    <name type="synonym">Chrysanthemum cinerariifolium</name>
    <dbReference type="NCBI Taxonomy" id="118510"/>
    <lineage>
        <taxon>Eukaryota</taxon>
        <taxon>Viridiplantae</taxon>
        <taxon>Streptophyta</taxon>
        <taxon>Embryophyta</taxon>
        <taxon>Tracheophyta</taxon>
        <taxon>Spermatophyta</taxon>
        <taxon>Magnoliopsida</taxon>
        <taxon>eudicotyledons</taxon>
        <taxon>Gunneridae</taxon>
        <taxon>Pentapetalae</taxon>
        <taxon>asterids</taxon>
        <taxon>campanulids</taxon>
        <taxon>Asterales</taxon>
        <taxon>Asteraceae</taxon>
        <taxon>Asteroideae</taxon>
        <taxon>Anthemideae</taxon>
        <taxon>Anthemidinae</taxon>
        <taxon>Tanacetum</taxon>
    </lineage>
</organism>
<dbReference type="GO" id="GO:0003676">
    <property type="term" value="F:nucleic acid binding"/>
    <property type="evidence" value="ECO:0007669"/>
    <property type="project" value="InterPro"/>
</dbReference>
<dbReference type="GO" id="GO:0003964">
    <property type="term" value="F:RNA-directed DNA polymerase activity"/>
    <property type="evidence" value="ECO:0007669"/>
    <property type="project" value="UniProtKB-KW"/>
</dbReference>
<dbReference type="PANTHER" id="PTHR45835">
    <property type="entry name" value="YALI0A06105P"/>
    <property type="match status" value="1"/>
</dbReference>
<feature type="compositionally biased region" description="Basic and acidic residues" evidence="1">
    <location>
        <begin position="753"/>
        <end position="774"/>
    </location>
</feature>
<dbReference type="InterPro" id="IPR012337">
    <property type="entry name" value="RNaseH-like_sf"/>
</dbReference>
<evidence type="ECO:0000256" key="1">
    <source>
        <dbReference type="SAM" id="MobiDB-lite"/>
    </source>
</evidence>
<comment type="caution">
    <text evidence="2">The sequence shown here is derived from an EMBL/GenBank/DDBJ whole genome shotgun (WGS) entry which is preliminary data.</text>
</comment>
<feature type="region of interest" description="Disordered" evidence="1">
    <location>
        <begin position="541"/>
        <end position="616"/>
    </location>
</feature>
<gene>
    <name evidence="2" type="ORF">Tci_013171</name>
</gene>
<dbReference type="InterPro" id="IPR036397">
    <property type="entry name" value="RNaseH_sf"/>
</dbReference>
<feature type="compositionally biased region" description="Polar residues" evidence="1">
    <location>
        <begin position="550"/>
        <end position="561"/>
    </location>
</feature>